<feature type="transmembrane region" description="Helical" evidence="1">
    <location>
        <begin position="70"/>
        <end position="98"/>
    </location>
</feature>
<feature type="transmembrane region" description="Helical" evidence="1">
    <location>
        <begin position="32"/>
        <end position="49"/>
    </location>
</feature>
<dbReference type="KEGG" id="hni:W911_11045"/>
<name>V5SFL7_9HYPH</name>
<accession>V5SFL7</accession>
<feature type="transmembrane region" description="Helical" evidence="1">
    <location>
        <begin position="214"/>
        <end position="243"/>
    </location>
</feature>
<dbReference type="OrthoDB" id="7933059at2"/>
<reference evidence="2 3" key="1">
    <citation type="journal article" date="2014" name="Genome Announc.">
        <title>Complete Genome Sequence of Hyphomicrobium nitrativorans Strain NL23, a Denitrifying Bacterium Isolated from Biofilm of a Methanol-Fed Denitrification System Treating Seawater at the Montreal Biodome.</title>
        <authorList>
            <person name="Martineau C."/>
            <person name="Villeneuve C."/>
            <person name="Mauffrey F."/>
            <person name="Villemur R."/>
        </authorList>
    </citation>
    <scope>NUCLEOTIDE SEQUENCE [LARGE SCALE GENOMIC DNA]</scope>
    <source>
        <strain evidence="2">NL23</strain>
    </source>
</reference>
<dbReference type="Proteomes" id="UP000018542">
    <property type="component" value="Chromosome"/>
</dbReference>
<organism evidence="2 3">
    <name type="scientific">Hyphomicrobium nitrativorans NL23</name>
    <dbReference type="NCBI Taxonomy" id="1029756"/>
    <lineage>
        <taxon>Bacteria</taxon>
        <taxon>Pseudomonadati</taxon>
        <taxon>Pseudomonadota</taxon>
        <taxon>Alphaproteobacteria</taxon>
        <taxon>Hyphomicrobiales</taxon>
        <taxon>Hyphomicrobiaceae</taxon>
        <taxon>Hyphomicrobium</taxon>
    </lineage>
</organism>
<feature type="transmembrane region" description="Helical" evidence="1">
    <location>
        <begin position="137"/>
        <end position="162"/>
    </location>
</feature>
<keyword evidence="1" id="KW-1133">Transmembrane helix</keyword>
<protein>
    <submittedName>
        <fullName evidence="2">Uncharacterized protein</fullName>
    </submittedName>
</protein>
<sequence length="251" mass="27156">MIVVRVFLNGLIMAAEVAAVLGIAYLGYTHPFLFAAGTAGLVVILGLRLEILRLRHELPFYFEGARPPRLILVPLVGGVEALMKGVLAGLAALFTFAGTDSDRLFWVAVVFAIVTYAGASILRGLSVSFRAEPWRWGFFRLSAPLGLAFSAGITALVGLGLMTSPSVSEIGWRLVWELPERPSISQVSELFFQIKQAFDDFVVMLLSQAMSREWARVAAIVVSVNVLTGFVASVYATVIAAVVRAAEERLP</sequence>
<dbReference type="RefSeq" id="WP_023787559.1">
    <property type="nucleotide sequence ID" value="NC_022997.1"/>
</dbReference>
<keyword evidence="1" id="KW-0472">Membrane</keyword>
<gene>
    <name evidence="2" type="ORF">W911_11045</name>
</gene>
<evidence type="ECO:0000256" key="1">
    <source>
        <dbReference type="SAM" id="Phobius"/>
    </source>
</evidence>
<dbReference type="EMBL" id="CP006912">
    <property type="protein sequence ID" value="AHB48815.1"/>
    <property type="molecule type" value="Genomic_DNA"/>
</dbReference>
<keyword evidence="3" id="KW-1185">Reference proteome</keyword>
<evidence type="ECO:0000313" key="2">
    <source>
        <dbReference type="EMBL" id="AHB48815.1"/>
    </source>
</evidence>
<feature type="transmembrane region" description="Helical" evidence="1">
    <location>
        <begin position="104"/>
        <end position="125"/>
    </location>
</feature>
<feature type="transmembrane region" description="Helical" evidence="1">
    <location>
        <begin position="7"/>
        <end position="26"/>
    </location>
</feature>
<dbReference type="AlphaFoldDB" id="V5SFL7"/>
<keyword evidence="1" id="KW-0812">Transmembrane</keyword>
<dbReference type="PATRIC" id="fig|1029756.8.peg.2296"/>
<evidence type="ECO:0000313" key="3">
    <source>
        <dbReference type="Proteomes" id="UP000018542"/>
    </source>
</evidence>
<dbReference type="HOGENOM" id="CLU_1150629_0_0_5"/>
<proteinExistence type="predicted"/>